<dbReference type="InterPro" id="IPR002219">
    <property type="entry name" value="PKC_DAG/PE"/>
</dbReference>
<keyword evidence="2" id="KW-0862">Zinc</keyword>
<dbReference type="GO" id="GO:0005096">
    <property type="term" value="F:GTPase activator activity"/>
    <property type="evidence" value="ECO:0007669"/>
    <property type="project" value="TreeGrafter"/>
</dbReference>
<reference evidence="8" key="1">
    <citation type="submission" date="2017-02" db="UniProtKB">
        <authorList>
            <consortium name="WormBaseParasite"/>
        </authorList>
    </citation>
    <scope>IDENTIFICATION</scope>
</reference>
<evidence type="ECO:0000313" key="8">
    <source>
        <dbReference type="WBParaSite" id="SPAL_0000510100.1"/>
    </source>
</evidence>
<feature type="domain" description="Phorbol-ester/DAG-type" evidence="5">
    <location>
        <begin position="200"/>
        <end position="250"/>
    </location>
</feature>
<dbReference type="InterPro" id="IPR008936">
    <property type="entry name" value="Rho_GTPase_activation_prot"/>
</dbReference>
<accession>A0A0N5BGJ8</accession>
<dbReference type="PANTHER" id="PTHR46199:SF3">
    <property type="entry name" value="RAC GTPASE-ACTIVATING PROTEIN 1"/>
    <property type="match status" value="1"/>
</dbReference>
<dbReference type="SMART" id="SM00324">
    <property type="entry name" value="RhoGAP"/>
    <property type="match status" value="1"/>
</dbReference>
<protein>
    <submittedName>
        <fullName evidence="8">Phorbol-ester/DAG-type domain-containing protein</fullName>
    </submittedName>
</protein>
<dbReference type="PANTHER" id="PTHR46199">
    <property type="entry name" value="RAC GTPASE-ACTIVATING PROTEIN 1"/>
    <property type="match status" value="1"/>
</dbReference>
<keyword evidence="7" id="KW-1185">Reference proteome</keyword>
<feature type="compositionally biased region" description="Basic and acidic residues" evidence="4">
    <location>
        <begin position="503"/>
        <end position="517"/>
    </location>
</feature>
<dbReference type="GO" id="GO:0000281">
    <property type="term" value="P:mitotic cytokinesis"/>
    <property type="evidence" value="ECO:0007669"/>
    <property type="project" value="TreeGrafter"/>
</dbReference>
<dbReference type="Pfam" id="PF00620">
    <property type="entry name" value="RhoGAP"/>
    <property type="match status" value="1"/>
</dbReference>
<dbReference type="InterPro" id="IPR000198">
    <property type="entry name" value="RhoGAP_dom"/>
</dbReference>
<feature type="region of interest" description="Disordered" evidence="4">
    <location>
        <begin position="503"/>
        <end position="525"/>
    </location>
</feature>
<feature type="domain" description="Rho-GAP" evidence="6">
    <location>
        <begin position="275"/>
        <end position="459"/>
    </location>
</feature>
<dbReference type="PROSITE" id="PS50081">
    <property type="entry name" value="ZF_DAG_PE_2"/>
    <property type="match status" value="1"/>
</dbReference>
<dbReference type="SUPFAM" id="SSF57889">
    <property type="entry name" value="Cysteine-rich domain"/>
    <property type="match status" value="1"/>
</dbReference>
<dbReference type="CDD" id="cd00029">
    <property type="entry name" value="C1"/>
    <property type="match status" value="1"/>
</dbReference>
<keyword evidence="1" id="KW-0479">Metal-binding</keyword>
<dbReference type="GO" id="GO:0046872">
    <property type="term" value="F:metal ion binding"/>
    <property type="evidence" value="ECO:0007669"/>
    <property type="project" value="UniProtKB-KW"/>
</dbReference>
<keyword evidence="3" id="KW-0175">Coiled coil</keyword>
<dbReference type="GO" id="GO:0007266">
    <property type="term" value="P:Rho protein signal transduction"/>
    <property type="evidence" value="ECO:0007669"/>
    <property type="project" value="TreeGrafter"/>
</dbReference>
<dbReference type="SUPFAM" id="SSF48350">
    <property type="entry name" value="GTPase activation domain, GAP"/>
    <property type="match status" value="1"/>
</dbReference>
<organism evidence="7 8">
    <name type="scientific">Strongyloides papillosus</name>
    <name type="common">Intestinal threadworm</name>
    <dbReference type="NCBI Taxonomy" id="174720"/>
    <lineage>
        <taxon>Eukaryota</taxon>
        <taxon>Metazoa</taxon>
        <taxon>Ecdysozoa</taxon>
        <taxon>Nematoda</taxon>
        <taxon>Chromadorea</taxon>
        <taxon>Rhabditida</taxon>
        <taxon>Tylenchina</taxon>
        <taxon>Panagrolaimomorpha</taxon>
        <taxon>Strongyloidoidea</taxon>
        <taxon>Strongyloididae</taxon>
        <taxon>Strongyloides</taxon>
    </lineage>
</organism>
<evidence type="ECO:0000256" key="4">
    <source>
        <dbReference type="SAM" id="MobiDB-lite"/>
    </source>
</evidence>
<evidence type="ECO:0000259" key="6">
    <source>
        <dbReference type="PROSITE" id="PS50238"/>
    </source>
</evidence>
<dbReference type="GO" id="GO:0030496">
    <property type="term" value="C:midbody"/>
    <property type="evidence" value="ECO:0007669"/>
    <property type="project" value="TreeGrafter"/>
</dbReference>
<dbReference type="InterPro" id="IPR046349">
    <property type="entry name" value="C1-like_sf"/>
</dbReference>
<feature type="coiled-coil region" evidence="3">
    <location>
        <begin position="51"/>
        <end position="158"/>
    </location>
</feature>
<evidence type="ECO:0000313" key="7">
    <source>
        <dbReference type="Proteomes" id="UP000046392"/>
    </source>
</evidence>
<dbReference type="Proteomes" id="UP000046392">
    <property type="component" value="Unplaced"/>
</dbReference>
<proteinExistence type="predicted"/>
<evidence type="ECO:0000256" key="3">
    <source>
        <dbReference type="SAM" id="Coils"/>
    </source>
</evidence>
<dbReference type="GO" id="GO:0051256">
    <property type="term" value="P:mitotic spindle midzone assembly"/>
    <property type="evidence" value="ECO:0007669"/>
    <property type="project" value="TreeGrafter"/>
</dbReference>
<dbReference type="GO" id="GO:0032154">
    <property type="term" value="C:cleavage furrow"/>
    <property type="evidence" value="ECO:0007669"/>
    <property type="project" value="TreeGrafter"/>
</dbReference>
<dbReference type="AlphaFoldDB" id="A0A0N5BGJ8"/>
<dbReference type="GO" id="GO:0005634">
    <property type="term" value="C:nucleus"/>
    <property type="evidence" value="ECO:0007669"/>
    <property type="project" value="TreeGrafter"/>
</dbReference>
<dbReference type="SMART" id="SM00109">
    <property type="entry name" value="C1"/>
    <property type="match status" value="1"/>
</dbReference>
<sequence length="525" mass="61361">MDTVETLRFYATLSSTDNTTDAVNFLIEELSSAHKLLIKQRDDQKSLYDYIFKLKQENEVLKDENKKLYDELDDLQKHNIILDKKFDNKEDKLKQENEVLKDENKKLHNKLEDLRKCNIILNKKFDNEEENKKLVSENKELKEKVNKLEMKTKICEKVNYYDNNKGNDNIIMEGTPTLKRSTSIASIMITKIAPEIPVTHHCFEVITNLISESCDVCKKSITFAKTKLRCLGCLVTVHEKCLHQVEEDPCFMRRRKDAKENESKSERHRISYFCPEITEDFNGYCVPHIIQNCIHYLNENCLINSADLYNKSKLTSQEKSTSKDLLKSFHQRRLPDLSRYSPKCIAYTVLLFLSELSETLIPPSSYKEFIYFTSKDDLLKAIKDLPLPNKHSLTLLILHWKKYIKRSLSPIGTRDELTKELWQILLSSGRSSITNGIINEEVLGKKVVKSLLTDITSESLVKILKEKDEDQKIFTPILRIQMKEKKIPRLSLVKKSNFIPRQSEKFETPKSSRDRKSILKKSPWR</sequence>
<evidence type="ECO:0000256" key="1">
    <source>
        <dbReference type="ARBA" id="ARBA00022723"/>
    </source>
</evidence>
<dbReference type="Gene3D" id="1.10.555.10">
    <property type="entry name" value="Rho GTPase activation protein"/>
    <property type="match status" value="1"/>
</dbReference>
<dbReference type="PROSITE" id="PS50238">
    <property type="entry name" value="RHOGAP"/>
    <property type="match status" value="1"/>
</dbReference>
<dbReference type="Gene3D" id="3.30.60.20">
    <property type="match status" value="1"/>
</dbReference>
<dbReference type="WBParaSite" id="SPAL_0000510100.1">
    <property type="protein sequence ID" value="SPAL_0000510100.1"/>
    <property type="gene ID" value="SPAL_0000510100"/>
</dbReference>
<dbReference type="GO" id="GO:0097149">
    <property type="term" value="C:centralspindlin complex"/>
    <property type="evidence" value="ECO:0007669"/>
    <property type="project" value="TreeGrafter"/>
</dbReference>
<name>A0A0N5BGJ8_STREA</name>
<evidence type="ECO:0000256" key="2">
    <source>
        <dbReference type="ARBA" id="ARBA00022833"/>
    </source>
</evidence>
<dbReference type="GO" id="GO:0051233">
    <property type="term" value="C:spindle midzone"/>
    <property type="evidence" value="ECO:0007669"/>
    <property type="project" value="TreeGrafter"/>
</dbReference>
<evidence type="ECO:0000259" key="5">
    <source>
        <dbReference type="PROSITE" id="PS50081"/>
    </source>
</evidence>
<dbReference type="PROSITE" id="PS00479">
    <property type="entry name" value="ZF_DAG_PE_1"/>
    <property type="match status" value="1"/>
</dbReference>
<dbReference type="STRING" id="174720.A0A0N5BGJ8"/>